<reference evidence="2" key="1">
    <citation type="submission" date="2016-11" db="EMBL/GenBank/DDBJ databases">
        <title>The genome sequence of Colletotrichum cuscutae.</title>
        <authorList>
            <person name="Baroncelli R."/>
        </authorList>
    </citation>
    <scope>NUCLEOTIDE SEQUENCE</scope>
    <source>
        <strain evidence="2">IMI 304802</strain>
    </source>
</reference>
<name>A0AAI9XQC2_9PEZI</name>
<proteinExistence type="predicted"/>
<sequence>MDEESCQERMADLAGRPPLSVLTEADAQMGMRDHVLMVGGGVLVESTAIGLCSSKGSDRIPGSKPRQQMPMLKSKVKPYDKVETSSDLINS</sequence>
<keyword evidence="3" id="KW-1185">Reference proteome</keyword>
<dbReference type="Proteomes" id="UP001239213">
    <property type="component" value="Unassembled WGS sequence"/>
</dbReference>
<evidence type="ECO:0000313" key="3">
    <source>
        <dbReference type="Proteomes" id="UP001239213"/>
    </source>
</evidence>
<organism evidence="2 3">
    <name type="scientific">Colletotrichum cuscutae</name>
    <dbReference type="NCBI Taxonomy" id="1209917"/>
    <lineage>
        <taxon>Eukaryota</taxon>
        <taxon>Fungi</taxon>
        <taxon>Dikarya</taxon>
        <taxon>Ascomycota</taxon>
        <taxon>Pezizomycotina</taxon>
        <taxon>Sordariomycetes</taxon>
        <taxon>Hypocreomycetidae</taxon>
        <taxon>Glomerellales</taxon>
        <taxon>Glomerellaceae</taxon>
        <taxon>Colletotrichum</taxon>
        <taxon>Colletotrichum acutatum species complex</taxon>
    </lineage>
</organism>
<dbReference type="EMBL" id="MPDP01000286">
    <property type="protein sequence ID" value="KAK1456352.1"/>
    <property type="molecule type" value="Genomic_DNA"/>
</dbReference>
<evidence type="ECO:0000256" key="1">
    <source>
        <dbReference type="SAM" id="MobiDB-lite"/>
    </source>
</evidence>
<feature type="region of interest" description="Disordered" evidence="1">
    <location>
        <begin position="54"/>
        <end position="91"/>
    </location>
</feature>
<accession>A0AAI9XQC2</accession>
<dbReference type="AlphaFoldDB" id="A0AAI9XQC2"/>
<protein>
    <submittedName>
        <fullName evidence="2">Uncharacterized protein</fullName>
    </submittedName>
</protein>
<gene>
    <name evidence="2" type="ORF">CCUS01_10100</name>
</gene>
<comment type="caution">
    <text evidence="2">The sequence shown here is derived from an EMBL/GenBank/DDBJ whole genome shotgun (WGS) entry which is preliminary data.</text>
</comment>
<evidence type="ECO:0000313" key="2">
    <source>
        <dbReference type="EMBL" id="KAK1456352.1"/>
    </source>
</evidence>